<accession>A0A4U5UC59</accession>
<feature type="compositionally biased region" description="Low complexity" evidence="1">
    <location>
        <begin position="264"/>
        <end position="310"/>
    </location>
</feature>
<proteinExistence type="predicted"/>
<feature type="compositionally biased region" description="Low complexity" evidence="1">
    <location>
        <begin position="391"/>
        <end position="404"/>
    </location>
</feature>
<feature type="compositionally biased region" description="Basic residues" evidence="1">
    <location>
        <begin position="248"/>
        <end position="263"/>
    </location>
</feature>
<protein>
    <submittedName>
        <fullName evidence="2">Uncharacterized protein</fullName>
    </submittedName>
</protein>
<dbReference type="AlphaFoldDB" id="A0A4U5UC59"/>
<dbReference type="Proteomes" id="UP000298787">
    <property type="component" value="Chromosome 6"/>
</dbReference>
<evidence type="ECO:0000313" key="2">
    <source>
        <dbReference type="EMBL" id="TKS71949.1"/>
    </source>
</evidence>
<dbReference type="STRING" id="240159.A0A4U5UC59"/>
<evidence type="ECO:0000256" key="1">
    <source>
        <dbReference type="SAM" id="MobiDB-lite"/>
    </source>
</evidence>
<organism evidence="2 3">
    <name type="scientific">Collichthys lucidus</name>
    <name type="common">Big head croaker</name>
    <name type="synonym">Sciaena lucida</name>
    <dbReference type="NCBI Taxonomy" id="240159"/>
    <lineage>
        <taxon>Eukaryota</taxon>
        <taxon>Metazoa</taxon>
        <taxon>Chordata</taxon>
        <taxon>Craniata</taxon>
        <taxon>Vertebrata</taxon>
        <taxon>Euteleostomi</taxon>
        <taxon>Actinopterygii</taxon>
        <taxon>Neopterygii</taxon>
        <taxon>Teleostei</taxon>
        <taxon>Neoteleostei</taxon>
        <taxon>Acanthomorphata</taxon>
        <taxon>Eupercaria</taxon>
        <taxon>Sciaenidae</taxon>
        <taxon>Collichthys</taxon>
    </lineage>
</organism>
<feature type="compositionally biased region" description="Basic and acidic residues" evidence="1">
    <location>
        <begin position="425"/>
        <end position="453"/>
    </location>
</feature>
<feature type="region of interest" description="Disordered" evidence="1">
    <location>
        <begin position="385"/>
        <end position="471"/>
    </location>
</feature>
<keyword evidence="3" id="KW-1185">Reference proteome</keyword>
<evidence type="ECO:0000313" key="3">
    <source>
        <dbReference type="Proteomes" id="UP000298787"/>
    </source>
</evidence>
<dbReference type="EMBL" id="CM014083">
    <property type="protein sequence ID" value="TKS71949.1"/>
    <property type="molecule type" value="Genomic_DNA"/>
</dbReference>
<feature type="region of interest" description="Disordered" evidence="1">
    <location>
        <begin position="239"/>
        <end position="310"/>
    </location>
</feature>
<gene>
    <name evidence="2" type="ORF">D9C73_006022</name>
</gene>
<name>A0A4U5UC59_COLLU</name>
<sequence length="515" mass="57118">MDYCGSSRTKKRLIKAKVAEHLQMLEDLRGKDKVSSNLECVMEMNSQIHNGELDSQTLAIESGQDSEMFYSDSSEELNLDEHGIRMDNKVVFPDLKAPLRTDEQFADMIDEEHHHGVSPLQELGVGMVSSFVLDYMHLVCLGNVRKLVSLWIKGPLSIVEFRDEESREGKALVDIIPSCWFTDEDKTECFWPSGLSLNITKAVKQQVQSDASWKTYSVRVIGNADARCKLARAEFTSDLQTDNDVPKKRQRRHSAVGYKHHISSRVSGSSVAQGVQSHSATPSVQSPSTTPSVQSPSSTPSVRSLSASSSVSSHSDIEGAMFVKLDTQRVHGKMLNTLLKQKVAVPLLEPPEGAVFPLTTIQDVQAMNEKLSDSEFMSGVRLRLGRRNHPGHAGNSAATASGASVVEQRSRGTETLEPVQPHGGDTTREARHSESGSTDPEARRREPDTRSLESEVQPAREGVNSHPLTANERERLQKFDVFCEIADFIKNPDDLERLQRLDALCEIADYSRKKP</sequence>
<reference evidence="2 3" key="1">
    <citation type="submission" date="2019-01" db="EMBL/GenBank/DDBJ databases">
        <title>Genome Assembly of Collichthys lucidus.</title>
        <authorList>
            <person name="Cai M."/>
            <person name="Xiao S."/>
        </authorList>
    </citation>
    <scope>NUCLEOTIDE SEQUENCE [LARGE SCALE GENOMIC DNA]</scope>
    <source>
        <strain evidence="2">JT15FE1705JMU</strain>
        <tissue evidence="2">Muscle</tissue>
    </source>
</reference>